<feature type="transmembrane region" description="Helical" evidence="2">
    <location>
        <begin position="312"/>
        <end position="331"/>
    </location>
</feature>
<evidence type="ECO:0000259" key="3">
    <source>
        <dbReference type="PROSITE" id="PS50093"/>
    </source>
</evidence>
<dbReference type="SUPFAM" id="SSF49299">
    <property type="entry name" value="PKD domain"/>
    <property type="match status" value="1"/>
</dbReference>
<feature type="domain" description="PKD" evidence="3">
    <location>
        <begin position="175"/>
        <end position="264"/>
    </location>
</feature>
<sequence length="393" mass="41224">MVEEGDAGAIFEAGSVDPRLAELIDERMVEFSLERRPGDDYTVVLRPDEGAHIRRGDDSALAVEALPDDIPTGVTLGKDDDRRSGVVVRDNDVYGHDRGMVVNVSGLVDVNSTTRLLVNTTRTVVAERNYWGAPDGPTHASIHPEGTGDLVVTRRGWVDFVPMASSPFGPRRHRPTANLTVSPRPAVVGERVRLSGVESSDADGRVASYRFVVGGERRTVAEPAVSASFETNGTETVSLLVEDEMGVESEAPATVTVNVQNATATNETATNETTANATTQASETETDRQTTLSASADSGFVPGLTVFTTPGGLVGLVFYLAALVLGAYAAVQTVRDEPIPVEGMTINGLAGAGVLVWAGFGLVGTDGLLAVGVGGAVLWAGLVGVLWAVTQRL</sequence>
<dbReference type="InterPro" id="IPR013783">
    <property type="entry name" value="Ig-like_fold"/>
</dbReference>
<proteinExistence type="predicted"/>
<dbReference type="PROSITE" id="PS50093">
    <property type="entry name" value="PKD"/>
    <property type="match status" value="1"/>
</dbReference>
<evidence type="ECO:0000256" key="2">
    <source>
        <dbReference type="SAM" id="Phobius"/>
    </source>
</evidence>
<dbReference type="InterPro" id="IPR035986">
    <property type="entry name" value="PKD_dom_sf"/>
</dbReference>
<dbReference type="Proteomes" id="UP001596407">
    <property type="component" value="Unassembled WGS sequence"/>
</dbReference>
<dbReference type="InterPro" id="IPR022409">
    <property type="entry name" value="PKD/Chitinase_dom"/>
</dbReference>
<feature type="transmembrane region" description="Helical" evidence="2">
    <location>
        <begin position="343"/>
        <end position="363"/>
    </location>
</feature>
<dbReference type="Gene3D" id="2.60.40.10">
    <property type="entry name" value="Immunoglobulins"/>
    <property type="match status" value="1"/>
</dbReference>
<evidence type="ECO:0000313" key="4">
    <source>
        <dbReference type="EMBL" id="MFC7079182.1"/>
    </source>
</evidence>
<gene>
    <name evidence="4" type="ORF">ACFQJ6_02550</name>
</gene>
<feature type="region of interest" description="Disordered" evidence="1">
    <location>
        <begin position="262"/>
        <end position="291"/>
    </location>
</feature>
<keyword evidence="2" id="KW-0812">Transmembrane</keyword>
<reference evidence="4 5" key="1">
    <citation type="journal article" date="2019" name="Int. J. Syst. Evol. Microbiol.">
        <title>The Global Catalogue of Microorganisms (GCM) 10K type strain sequencing project: providing services to taxonomists for standard genome sequencing and annotation.</title>
        <authorList>
            <consortium name="The Broad Institute Genomics Platform"/>
            <consortium name="The Broad Institute Genome Sequencing Center for Infectious Disease"/>
            <person name="Wu L."/>
            <person name="Ma J."/>
        </authorList>
    </citation>
    <scope>NUCLEOTIDE SEQUENCE [LARGE SCALE GENOMIC DNA]</scope>
    <source>
        <strain evidence="4 5">DT72</strain>
    </source>
</reference>
<protein>
    <submittedName>
        <fullName evidence="4">PKD domain-containing protein</fullName>
    </submittedName>
</protein>
<dbReference type="EMBL" id="JBHSZH010000002">
    <property type="protein sequence ID" value="MFC7079182.1"/>
    <property type="molecule type" value="Genomic_DNA"/>
</dbReference>
<evidence type="ECO:0000313" key="5">
    <source>
        <dbReference type="Proteomes" id="UP001596407"/>
    </source>
</evidence>
<comment type="caution">
    <text evidence="4">The sequence shown here is derived from an EMBL/GenBank/DDBJ whole genome shotgun (WGS) entry which is preliminary data.</text>
</comment>
<dbReference type="SMART" id="SM00089">
    <property type="entry name" value="PKD"/>
    <property type="match status" value="1"/>
</dbReference>
<organism evidence="4 5">
    <name type="scientific">Halorussus caseinilyticus</name>
    <dbReference type="NCBI Taxonomy" id="3034025"/>
    <lineage>
        <taxon>Archaea</taxon>
        <taxon>Methanobacteriati</taxon>
        <taxon>Methanobacteriota</taxon>
        <taxon>Stenosarchaea group</taxon>
        <taxon>Halobacteria</taxon>
        <taxon>Halobacteriales</taxon>
        <taxon>Haladaptataceae</taxon>
        <taxon>Halorussus</taxon>
    </lineage>
</organism>
<feature type="transmembrane region" description="Helical" evidence="2">
    <location>
        <begin position="369"/>
        <end position="389"/>
    </location>
</feature>
<evidence type="ECO:0000256" key="1">
    <source>
        <dbReference type="SAM" id="MobiDB-lite"/>
    </source>
</evidence>
<dbReference type="Pfam" id="PF18911">
    <property type="entry name" value="PKD_4"/>
    <property type="match status" value="1"/>
</dbReference>
<keyword evidence="2" id="KW-1133">Transmembrane helix</keyword>
<keyword evidence="2" id="KW-0472">Membrane</keyword>
<dbReference type="AlphaFoldDB" id="A0ABD5WF16"/>
<dbReference type="RefSeq" id="WP_382208697.1">
    <property type="nucleotide sequence ID" value="NZ_JBHSZH010000002.1"/>
</dbReference>
<accession>A0ABD5WF16</accession>
<keyword evidence="5" id="KW-1185">Reference proteome</keyword>
<dbReference type="InterPro" id="IPR000601">
    <property type="entry name" value="PKD_dom"/>
</dbReference>
<name>A0ABD5WF16_9EURY</name>
<feature type="compositionally biased region" description="Low complexity" evidence="1">
    <location>
        <begin position="262"/>
        <end position="283"/>
    </location>
</feature>